<comment type="caution">
    <text evidence="24">The sequence shown here is derived from an EMBL/GenBank/DDBJ whole genome shotgun (WGS) entry which is preliminary data.</text>
</comment>
<evidence type="ECO:0000256" key="12">
    <source>
        <dbReference type="ARBA" id="ARBA00022771"/>
    </source>
</evidence>
<dbReference type="InterPro" id="IPR036775">
    <property type="entry name" value="DNA_pol_Y-fam_lit_finger_sf"/>
</dbReference>
<dbReference type="Pfam" id="PF00817">
    <property type="entry name" value="IMS"/>
    <property type="match status" value="1"/>
</dbReference>
<evidence type="ECO:0000256" key="5">
    <source>
        <dbReference type="ARBA" id="ARBA00016178"/>
    </source>
</evidence>
<keyword evidence="14" id="KW-0460">Magnesium</keyword>
<dbReference type="PROSITE" id="PS50173">
    <property type="entry name" value="UMUC"/>
    <property type="match status" value="1"/>
</dbReference>
<dbReference type="FunFam" id="1.10.150.20:FF:000039">
    <property type="entry name" value="Polymerase (DNA directed) kappa"/>
    <property type="match status" value="1"/>
</dbReference>
<dbReference type="FunFam" id="3.40.1170.60:FF:000002">
    <property type="entry name" value="Polymerase (DNA directed) kappa"/>
    <property type="match status" value="1"/>
</dbReference>
<dbReference type="Gene3D" id="3.30.70.270">
    <property type="match status" value="1"/>
</dbReference>
<evidence type="ECO:0000256" key="18">
    <source>
        <dbReference type="ARBA" id="ARBA00023242"/>
    </source>
</evidence>
<evidence type="ECO:0000313" key="24">
    <source>
        <dbReference type="EMBL" id="KAK3098755.1"/>
    </source>
</evidence>
<comment type="cofactor">
    <cofactor evidence="1">
        <name>Mg(2+)</name>
        <dbReference type="ChEBI" id="CHEBI:18420"/>
    </cofactor>
</comment>
<dbReference type="Gene3D" id="1.10.150.810">
    <property type="match status" value="2"/>
</dbReference>
<dbReference type="GO" id="GO:0003887">
    <property type="term" value="F:DNA-directed DNA polymerase activity"/>
    <property type="evidence" value="ECO:0007669"/>
    <property type="project" value="UniProtKB-KW"/>
</dbReference>
<dbReference type="SMART" id="SM00734">
    <property type="entry name" value="ZnF_Rad18"/>
    <property type="match status" value="1"/>
</dbReference>
<accession>A0AA88YBE2</accession>
<dbReference type="InterPro" id="IPR050116">
    <property type="entry name" value="DNA_polymerase-Y"/>
</dbReference>
<keyword evidence="25" id="KW-1185">Reference proteome</keyword>
<dbReference type="Pfam" id="PF11799">
    <property type="entry name" value="IMS_C"/>
    <property type="match status" value="1"/>
</dbReference>
<evidence type="ECO:0000256" key="6">
    <source>
        <dbReference type="ARBA" id="ARBA00022457"/>
    </source>
</evidence>
<dbReference type="HAMAP" id="MF_01113">
    <property type="entry name" value="DNApol_IV"/>
    <property type="match status" value="1"/>
</dbReference>
<feature type="region of interest" description="Disordered" evidence="21">
    <location>
        <begin position="704"/>
        <end position="731"/>
    </location>
</feature>
<keyword evidence="15" id="KW-0239">DNA-directed DNA polymerase</keyword>
<evidence type="ECO:0000256" key="11">
    <source>
        <dbReference type="ARBA" id="ARBA00022763"/>
    </source>
</evidence>
<dbReference type="EC" id="2.7.7.7" evidence="4"/>
<keyword evidence="8" id="KW-0548">Nucleotidyltransferase</keyword>
<evidence type="ECO:0000313" key="25">
    <source>
        <dbReference type="Proteomes" id="UP001186944"/>
    </source>
</evidence>
<protein>
    <recommendedName>
        <fullName evidence="5">DNA polymerase kappa</fullName>
        <ecNumber evidence="4">2.7.7.7</ecNumber>
    </recommendedName>
</protein>
<evidence type="ECO:0000256" key="7">
    <source>
        <dbReference type="ARBA" id="ARBA00022679"/>
    </source>
</evidence>
<evidence type="ECO:0000256" key="16">
    <source>
        <dbReference type="ARBA" id="ARBA00023125"/>
    </source>
</evidence>
<keyword evidence="13" id="KW-0862">Zinc</keyword>
<evidence type="ECO:0000256" key="2">
    <source>
        <dbReference type="ARBA" id="ARBA00004123"/>
    </source>
</evidence>
<evidence type="ECO:0000256" key="14">
    <source>
        <dbReference type="ARBA" id="ARBA00022842"/>
    </source>
</evidence>
<dbReference type="GO" id="GO:0008270">
    <property type="term" value="F:zinc ion binding"/>
    <property type="evidence" value="ECO:0007669"/>
    <property type="project" value="UniProtKB-KW"/>
</dbReference>
<gene>
    <name evidence="24" type="ORF">FSP39_022804</name>
</gene>
<dbReference type="PANTHER" id="PTHR11076">
    <property type="entry name" value="DNA REPAIR POLYMERASE UMUC / TRANSFERASE FAMILY MEMBER"/>
    <property type="match status" value="1"/>
</dbReference>
<dbReference type="InterPro" id="IPR022880">
    <property type="entry name" value="DNApol_IV"/>
</dbReference>
<evidence type="ECO:0000256" key="4">
    <source>
        <dbReference type="ARBA" id="ARBA00012417"/>
    </source>
</evidence>
<keyword evidence="18" id="KW-0539">Nucleus</keyword>
<proteinExistence type="inferred from homology"/>
<dbReference type="InterPro" id="IPR024728">
    <property type="entry name" value="PolY_HhH_motif"/>
</dbReference>
<reference evidence="24" key="1">
    <citation type="submission" date="2019-08" db="EMBL/GenBank/DDBJ databases">
        <title>The improved chromosome-level genome for the pearl oyster Pinctada fucata martensii using PacBio sequencing and Hi-C.</title>
        <authorList>
            <person name="Zheng Z."/>
        </authorList>
    </citation>
    <scope>NUCLEOTIDE SEQUENCE</scope>
    <source>
        <strain evidence="24">ZZ-2019</strain>
        <tissue evidence="24">Adductor muscle</tissue>
    </source>
</reference>
<keyword evidence="9" id="KW-0235">DNA replication</keyword>
<sequence length="787" mass="89482">MLLNDHKAGMEGLDKGKINKIIMDASKGSRFYENERKKEDQVNKRIEEQRRKMKEITPTQLKDGELQADSILEDFDGMRDLSRTIVHIDMDMFYAAVEMRDNPSLRDKPMAVGGLSMLSTSNYHARKFGVRAAMPGFIGKKLCPELVIVPLNFDKYTAVSKQVRDILSDYDSNFCPMSLDEAYLDMTDHVIKRSRFSDKERTYLLRKVDKHQNVCLCDLNETIWEEEIQKSQNNCEENNVSSLNNCDTKDRNMDAKTNYSDTESPNVLRSSDTVCVICGKPLPDFEKKTFGFNVEDAVREMRSRIEQRTTLTASAGIAPNMMLAKICSDRNKPNGQYIIQNNKDAVMEFIKDLPIRKISGIGKVTEKMLNALGIQTTTDLYHQRALLFHLYSQISFHYFMRICLGIGSTTVERESGRKSMSTERTFREISTPIELYAKCRELSEALAEDLKEEELKGKTVGIKVKTVKFEVKTRVQTLPEYTCDVDTIFTAARDLLRIEIQNVAPQPLRLRLMGVRMSGLLHQTMCKKQQNTLTSLLKKMESTQQSVSSSKSSATSFVKMEGITEQPSVNCDENICTYANEERSLIEKNCLSLPEIPDQDAYSENDMCYNEVNHNKEYHNKLINDKTQDEIGSNIDSCGNPDQEEITSDDPVTSSTHEDTVKQLDQIDGSKQTVKSVIDKRQESSLKIDTAGQESTQKVTQKFNTTQKVTPPTQRVTPTKGDSTSTKDDLSLEKDTMEKLVCPVCFMEQSQADLDSFNQHVDSCLNKDAIMQILTEQKSWQKPAAKR</sequence>
<keyword evidence="12 20" id="KW-0863">Zinc-finger</keyword>
<dbReference type="AlphaFoldDB" id="A0AA88YBE2"/>
<evidence type="ECO:0000256" key="20">
    <source>
        <dbReference type="PROSITE-ProRule" id="PRU01256"/>
    </source>
</evidence>
<dbReference type="InterPro" id="IPR006642">
    <property type="entry name" value="Rad18_UBZ4"/>
</dbReference>
<comment type="similarity">
    <text evidence="3">Belongs to the DNA polymerase type-Y family.</text>
</comment>
<name>A0AA88YBE2_PINIB</name>
<evidence type="ECO:0000256" key="1">
    <source>
        <dbReference type="ARBA" id="ARBA00001946"/>
    </source>
</evidence>
<dbReference type="FunFam" id="3.30.1490.100:FF:000004">
    <property type="entry name" value="DNA polymerase IV"/>
    <property type="match status" value="1"/>
</dbReference>
<comment type="catalytic activity">
    <reaction evidence="19">
        <text>DNA(n) + a 2'-deoxyribonucleoside 5'-triphosphate = DNA(n+1) + diphosphate</text>
        <dbReference type="Rhea" id="RHEA:22508"/>
        <dbReference type="Rhea" id="RHEA-COMP:17339"/>
        <dbReference type="Rhea" id="RHEA-COMP:17340"/>
        <dbReference type="ChEBI" id="CHEBI:33019"/>
        <dbReference type="ChEBI" id="CHEBI:61560"/>
        <dbReference type="ChEBI" id="CHEBI:173112"/>
        <dbReference type="EC" id="2.7.7.7"/>
    </reaction>
</comment>
<evidence type="ECO:0000256" key="10">
    <source>
        <dbReference type="ARBA" id="ARBA00022723"/>
    </source>
</evidence>
<keyword evidence="6" id="KW-0515">Mutator protein</keyword>
<dbReference type="InterPro" id="IPR043128">
    <property type="entry name" value="Rev_trsase/Diguanyl_cyclase"/>
</dbReference>
<keyword evidence="7" id="KW-0808">Transferase</keyword>
<dbReference type="Pfam" id="PF11798">
    <property type="entry name" value="IMS_HHH"/>
    <property type="match status" value="1"/>
</dbReference>
<evidence type="ECO:0000256" key="13">
    <source>
        <dbReference type="ARBA" id="ARBA00022833"/>
    </source>
</evidence>
<evidence type="ECO:0000256" key="21">
    <source>
        <dbReference type="SAM" id="MobiDB-lite"/>
    </source>
</evidence>
<feature type="domain" description="UBZ4-type" evidence="23">
    <location>
        <begin position="739"/>
        <end position="769"/>
    </location>
</feature>
<dbReference type="Gene3D" id="3.30.160.60">
    <property type="entry name" value="Classic Zinc Finger"/>
    <property type="match status" value="1"/>
</dbReference>
<dbReference type="GO" id="GO:0042276">
    <property type="term" value="P:error-prone translesion synthesis"/>
    <property type="evidence" value="ECO:0007669"/>
    <property type="project" value="TreeGrafter"/>
</dbReference>
<dbReference type="CDD" id="cd03586">
    <property type="entry name" value="PolY_Pol_IV_kappa"/>
    <property type="match status" value="1"/>
</dbReference>
<evidence type="ECO:0000259" key="22">
    <source>
        <dbReference type="PROSITE" id="PS50173"/>
    </source>
</evidence>
<evidence type="ECO:0000256" key="17">
    <source>
        <dbReference type="ARBA" id="ARBA00023204"/>
    </source>
</evidence>
<keyword evidence="11 20" id="KW-0227">DNA damage</keyword>
<dbReference type="GO" id="GO:0005634">
    <property type="term" value="C:nucleus"/>
    <property type="evidence" value="ECO:0007669"/>
    <property type="project" value="UniProtKB-SubCell"/>
</dbReference>
<evidence type="ECO:0000259" key="23">
    <source>
        <dbReference type="PROSITE" id="PS51908"/>
    </source>
</evidence>
<dbReference type="GO" id="GO:0006281">
    <property type="term" value="P:DNA repair"/>
    <property type="evidence" value="ECO:0007669"/>
    <property type="project" value="UniProtKB-KW"/>
</dbReference>
<dbReference type="Gene3D" id="3.40.1170.60">
    <property type="match status" value="1"/>
</dbReference>
<feature type="compositionally biased region" description="Polar residues" evidence="21">
    <location>
        <begin position="704"/>
        <end position="724"/>
    </location>
</feature>
<organism evidence="24 25">
    <name type="scientific">Pinctada imbricata</name>
    <name type="common">Atlantic pearl-oyster</name>
    <name type="synonym">Pinctada martensii</name>
    <dbReference type="NCBI Taxonomy" id="66713"/>
    <lineage>
        <taxon>Eukaryota</taxon>
        <taxon>Metazoa</taxon>
        <taxon>Spiralia</taxon>
        <taxon>Lophotrochozoa</taxon>
        <taxon>Mollusca</taxon>
        <taxon>Bivalvia</taxon>
        <taxon>Autobranchia</taxon>
        <taxon>Pteriomorphia</taxon>
        <taxon>Pterioida</taxon>
        <taxon>Pterioidea</taxon>
        <taxon>Pteriidae</taxon>
        <taxon>Pinctada</taxon>
    </lineage>
</organism>
<dbReference type="GO" id="GO:0003684">
    <property type="term" value="F:damaged DNA binding"/>
    <property type="evidence" value="ECO:0007669"/>
    <property type="project" value="InterPro"/>
</dbReference>
<evidence type="ECO:0000256" key="9">
    <source>
        <dbReference type="ARBA" id="ARBA00022705"/>
    </source>
</evidence>
<dbReference type="PIRSF" id="PIRSF036603">
    <property type="entry name" value="DPol_eta"/>
    <property type="match status" value="1"/>
</dbReference>
<evidence type="ECO:0000256" key="15">
    <source>
        <dbReference type="ARBA" id="ARBA00022932"/>
    </source>
</evidence>
<dbReference type="Proteomes" id="UP001186944">
    <property type="component" value="Unassembled WGS sequence"/>
</dbReference>
<dbReference type="FunFam" id="1.10.150.810:FF:000003">
    <property type="entry name" value="DNA polymerase kappa subunit"/>
    <property type="match status" value="1"/>
</dbReference>
<keyword evidence="16" id="KW-0238">DNA-binding</keyword>
<dbReference type="GO" id="GO:0006260">
    <property type="term" value="P:DNA replication"/>
    <property type="evidence" value="ECO:0007669"/>
    <property type="project" value="UniProtKB-KW"/>
</dbReference>
<evidence type="ECO:0000256" key="8">
    <source>
        <dbReference type="ARBA" id="ARBA00022695"/>
    </source>
</evidence>
<feature type="domain" description="UmuC" evidence="22">
    <location>
        <begin position="85"/>
        <end position="362"/>
    </location>
</feature>
<evidence type="ECO:0000256" key="19">
    <source>
        <dbReference type="ARBA" id="ARBA00049244"/>
    </source>
</evidence>
<dbReference type="PROSITE" id="PS51908">
    <property type="entry name" value="ZF_UBZ4"/>
    <property type="match status" value="1"/>
</dbReference>
<keyword evidence="10" id="KW-0479">Metal-binding</keyword>
<feature type="region of interest" description="Disordered" evidence="21">
    <location>
        <begin position="636"/>
        <end position="676"/>
    </location>
</feature>
<dbReference type="PANTHER" id="PTHR11076:SF33">
    <property type="entry name" value="DNA POLYMERASE KAPPA"/>
    <property type="match status" value="1"/>
</dbReference>
<dbReference type="SUPFAM" id="SSF100879">
    <property type="entry name" value="Lesion bypass DNA polymerase (Y-family), little finger domain"/>
    <property type="match status" value="1"/>
</dbReference>
<dbReference type="FunFam" id="1.10.150.810:FF:000001">
    <property type="entry name" value="DNA polymerase kappa"/>
    <property type="match status" value="1"/>
</dbReference>
<comment type="subcellular location">
    <subcellularLocation>
        <location evidence="2">Nucleus</location>
    </subcellularLocation>
</comment>
<evidence type="ECO:0000256" key="3">
    <source>
        <dbReference type="ARBA" id="ARBA00010945"/>
    </source>
</evidence>
<dbReference type="SUPFAM" id="SSF56672">
    <property type="entry name" value="DNA/RNA polymerases"/>
    <property type="match status" value="1"/>
</dbReference>
<dbReference type="EMBL" id="VSWD01000007">
    <property type="protein sequence ID" value="KAK3098755.1"/>
    <property type="molecule type" value="Genomic_DNA"/>
</dbReference>
<dbReference type="InterPro" id="IPR001126">
    <property type="entry name" value="UmuC"/>
</dbReference>
<dbReference type="Gene3D" id="3.30.1490.100">
    <property type="entry name" value="DNA polymerase, Y-family, little finger domain"/>
    <property type="match status" value="1"/>
</dbReference>
<dbReference type="InterPro" id="IPR043502">
    <property type="entry name" value="DNA/RNA_pol_sf"/>
</dbReference>
<dbReference type="InterPro" id="IPR017961">
    <property type="entry name" value="DNA_pol_Y-fam_little_finger"/>
</dbReference>
<keyword evidence="17 20" id="KW-0234">DNA repair</keyword>